<feature type="domain" description="Helicase C-terminal" evidence="15">
    <location>
        <begin position="498"/>
        <end position="661"/>
    </location>
</feature>
<dbReference type="GO" id="GO:0003676">
    <property type="term" value="F:nucleic acid binding"/>
    <property type="evidence" value="ECO:0007669"/>
    <property type="project" value="InterPro"/>
</dbReference>
<dbReference type="InterPro" id="IPR001650">
    <property type="entry name" value="Helicase_C-like"/>
</dbReference>
<keyword evidence="3 12" id="KW-0547">Nucleotide-binding</keyword>
<feature type="compositionally biased region" description="Polar residues" evidence="13">
    <location>
        <begin position="442"/>
        <end position="454"/>
    </location>
</feature>
<dbReference type="InterPro" id="IPR011545">
    <property type="entry name" value="DEAD/DEAH_box_helicase_dom"/>
</dbReference>
<dbReference type="OMA" id="IFINYKR"/>
<feature type="region of interest" description="Disordered" evidence="13">
    <location>
        <begin position="652"/>
        <end position="680"/>
    </location>
</feature>
<dbReference type="InterPro" id="IPR027417">
    <property type="entry name" value="P-loop_NTPase"/>
</dbReference>
<comment type="similarity">
    <text evidence="8">Belongs to the DEAD box helicase family. DDX23/PRP28 subfamily.</text>
</comment>
<evidence type="ECO:0000256" key="9">
    <source>
        <dbReference type="ARBA" id="ARBA00038719"/>
    </source>
</evidence>
<feature type="region of interest" description="Disordered" evidence="13">
    <location>
        <begin position="431"/>
        <end position="454"/>
    </location>
</feature>
<dbReference type="PROSITE" id="PS51192">
    <property type="entry name" value="HELICASE_ATP_BIND_1"/>
    <property type="match status" value="1"/>
</dbReference>
<evidence type="ECO:0000256" key="7">
    <source>
        <dbReference type="ARBA" id="ARBA00023187"/>
    </source>
</evidence>
<feature type="compositionally biased region" description="Polar residues" evidence="13">
    <location>
        <begin position="52"/>
        <end position="62"/>
    </location>
</feature>
<feature type="domain" description="Helicase ATP-binding" evidence="14">
    <location>
        <begin position="373"/>
        <end position="487"/>
    </location>
</feature>
<dbReference type="GO" id="GO:0006397">
    <property type="term" value="P:mRNA processing"/>
    <property type="evidence" value="ECO:0007669"/>
    <property type="project" value="UniProtKB-KW"/>
</dbReference>
<evidence type="ECO:0000256" key="5">
    <source>
        <dbReference type="ARBA" id="ARBA00022806"/>
    </source>
</evidence>
<feature type="domain" description="DEAD-box RNA helicase Q" evidence="16">
    <location>
        <begin position="320"/>
        <end position="348"/>
    </location>
</feature>
<accession>A0A163JKL0</accession>
<protein>
    <recommendedName>
        <fullName evidence="1">RNA helicase</fullName>
        <ecNumber evidence="1">3.6.4.13</ecNumber>
    </recommendedName>
</protein>
<dbReference type="Proteomes" id="UP000078561">
    <property type="component" value="Unassembled WGS sequence"/>
</dbReference>
<name>A0A163JKL0_ABSGL</name>
<dbReference type="Pfam" id="PF25430">
    <property type="entry name" value="DDX23"/>
    <property type="match status" value="1"/>
</dbReference>
<dbReference type="FunFam" id="3.40.50.300:FF:000520">
    <property type="entry name" value="probable ATP-dependent RNA helicase DDX23"/>
    <property type="match status" value="1"/>
</dbReference>
<dbReference type="PROSITE" id="PS00039">
    <property type="entry name" value="DEAD_ATP_HELICASE"/>
    <property type="match status" value="1"/>
</dbReference>
<keyword evidence="18" id="KW-1185">Reference proteome</keyword>
<dbReference type="PANTHER" id="PTHR47958">
    <property type="entry name" value="ATP-DEPENDENT RNA HELICASE DBP3"/>
    <property type="match status" value="1"/>
</dbReference>
<dbReference type="PROSITE" id="PS51195">
    <property type="entry name" value="Q_MOTIF"/>
    <property type="match status" value="1"/>
</dbReference>
<organism evidence="17">
    <name type="scientific">Absidia glauca</name>
    <name type="common">Pin mould</name>
    <dbReference type="NCBI Taxonomy" id="4829"/>
    <lineage>
        <taxon>Eukaryota</taxon>
        <taxon>Fungi</taxon>
        <taxon>Fungi incertae sedis</taxon>
        <taxon>Mucoromycota</taxon>
        <taxon>Mucoromycotina</taxon>
        <taxon>Mucoromycetes</taxon>
        <taxon>Mucorales</taxon>
        <taxon>Cunninghamellaceae</taxon>
        <taxon>Absidia</taxon>
    </lineage>
</organism>
<evidence type="ECO:0000256" key="4">
    <source>
        <dbReference type="ARBA" id="ARBA00022801"/>
    </source>
</evidence>
<keyword evidence="6 12" id="KW-0067">ATP-binding</keyword>
<dbReference type="STRING" id="4829.A0A163JKL0"/>
<evidence type="ECO:0000256" key="13">
    <source>
        <dbReference type="SAM" id="MobiDB-lite"/>
    </source>
</evidence>
<dbReference type="SMART" id="SM00490">
    <property type="entry name" value="HELICc"/>
    <property type="match status" value="1"/>
</dbReference>
<dbReference type="EMBL" id="LT553043">
    <property type="protein sequence ID" value="SAM00014.1"/>
    <property type="molecule type" value="Genomic_DNA"/>
</dbReference>
<feature type="region of interest" description="Disordered" evidence="13">
    <location>
        <begin position="1"/>
        <end position="183"/>
    </location>
</feature>
<dbReference type="GO" id="GO:0016787">
    <property type="term" value="F:hydrolase activity"/>
    <property type="evidence" value="ECO:0007669"/>
    <property type="project" value="UniProtKB-KW"/>
</dbReference>
<feature type="compositionally biased region" description="Basic and acidic residues" evidence="13">
    <location>
        <begin position="173"/>
        <end position="183"/>
    </location>
</feature>
<evidence type="ECO:0000256" key="10">
    <source>
        <dbReference type="ARBA" id="ARBA00047984"/>
    </source>
</evidence>
<dbReference type="EC" id="3.6.4.13" evidence="1"/>
<comment type="catalytic activity">
    <reaction evidence="10">
        <text>ATP + H2O = ADP + phosphate + H(+)</text>
        <dbReference type="Rhea" id="RHEA:13065"/>
        <dbReference type="ChEBI" id="CHEBI:15377"/>
        <dbReference type="ChEBI" id="CHEBI:15378"/>
        <dbReference type="ChEBI" id="CHEBI:30616"/>
        <dbReference type="ChEBI" id="CHEBI:43474"/>
        <dbReference type="ChEBI" id="CHEBI:456216"/>
        <dbReference type="EC" id="3.6.4.13"/>
    </reaction>
</comment>
<evidence type="ECO:0000256" key="2">
    <source>
        <dbReference type="ARBA" id="ARBA00022664"/>
    </source>
</evidence>
<keyword evidence="4 12" id="KW-0378">Hydrolase</keyword>
<dbReference type="FunCoup" id="A0A163JKL0">
    <property type="interactions" value="764"/>
</dbReference>
<dbReference type="SUPFAM" id="SSF52540">
    <property type="entry name" value="P-loop containing nucleoside triphosphate hydrolases"/>
    <property type="match status" value="2"/>
</dbReference>
<evidence type="ECO:0000259" key="14">
    <source>
        <dbReference type="PROSITE" id="PS51192"/>
    </source>
</evidence>
<evidence type="ECO:0000256" key="1">
    <source>
        <dbReference type="ARBA" id="ARBA00012552"/>
    </source>
</evidence>
<dbReference type="Pfam" id="PF00270">
    <property type="entry name" value="DEAD"/>
    <property type="match status" value="1"/>
</dbReference>
<feature type="short sequence motif" description="Q motif" evidence="11">
    <location>
        <begin position="320"/>
        <end position="348"/>
    </location>
</feature>
<evidence type="ECO:0000256" key="11">
    <source>
        <dbReference type="PROSITE-ProRule" id="PRU00552"/>
    </source>
</evidence>
<dbReference type="InParanoid" id="A0A163JKL0"/>
<reference evidence="17" key="1">
    <citation type="submission" date="2016-04" db="EMBL/GenBank/DDBJ databases">
        <authorList>
            <person name="Evans L.H."/>
            <person name="Alamgir A."/>
            <person name="Owens N."/>
            <person name="Weber N.D."/>
            <person name="Virtaneva K."/>
            <person name="Barbian K."/>
            <person name="Babar A."/>
            <person name="Rosenke K."/>
        </authorList>
    </citation>
    <scope>NUCLEOTIDE SEQUENCE [LARGE SCALE GENOMIC DNA]</scope>
    <source>
        <strain evidence="17">CBS 101.48</strain>
    </source>
</reference>
<dbReference type="OrthoDB" id="196131at2759"/>
<keyword evidence="2" id="KW-0507">mRNA processing</keyword>
<dbReference type="GO" id="GO:0008380">
    <property type="term" value="P:RNA splicing"/>
    <property type="evidence" value="ECO:0007669"/>
    <property type="project" value="UniProtKB-KW"/>
</dbReference>
<feature type="compositionally biased region" description="Basic and acidic residues" evidence="13">
    <location>
        <begin position="10"/>
        <end position="51"/>
    </location>
</feature>
<dbReference type="AlphaFoldDB" id="A0A163JKL0"/>
<dbReference type="PROSITE" id="PS51194">
    <property type="entry name" value="HELICASE_CTER"/>
    <property type="match status" value="1"/>
</dbReference>
<dbReference type="SMART" id="SM00487">
    <property type="entry name" value="DEXDc"/>
    <property type="match status" value="1"/>
</dbReference>
<feature type="compositionally biased region" description="Basic residues" evidence="13">
    <location>
        <begin position="144"/>
        <end position="156"/>
    </location>
</feature>
<comment type="subunit">
    <text evidence="9">Component of the U5 snRNP complex.</text>
</comment>
<gene>
    <name evidence="17" type="primary">ABSGL_05670.1 scaffold 7188</name>
</gene>
<keyword evidence="5 12" id="KW-0347">Helicase</keyword>
<dbReference type="InterPro" id="IPR014014">
    <property type="entry name" value="RNA_helicase_DEAD_Q_motif"/>
</dbReference>
<dbReference type="InterPro" id="IPR057479">
    <property type="entry name" value="PRP28/DDX23-like_helical"/>
</dbReference>
<dbReference type="InterPro" id="IPR014001">
    <property type="entry name" value="Helicase_ATP-bd"/>
</dbReference>
<evidence type="ECO:0000256" key="8">
    <source>
        <dbReference type="ARBA" id="ARBA00037954"/>
    </source>
</evidence>
<evidence type="ECO:0000313" key="18">
    <source>
        <dbReference type="Proteomes" id="UP000078561"/>
    </source>
</evidence>
<sequence length="680" mass="77873">MSSRSPPRRSGSDRYSDRRDHRRDDYRSSHQRSSTDRHSESSRNNRSHDNIETTAKPDTSASPPKKRVPVSIEDLVKKKDEQMNMAKPTFLTKEQRAQLALERRQKEVDEQRQRQAEERKKRENFVFQAEDDYRRQQDEDRQQRRGGRRPDRRRQRTPSPSPEPEGITDSLNEDEKQSIRDRYIGGDRRKRKIRKMNERKFVFDWDAGEDTSSDFNPLYANRHNAQMFGRGHLAGIDIKEQKKKQSAFYNSLLRERRTDEEMDRARELVERDNKKEAKTKWDDRHWTDKSLESMTERDWRIFKEDYSIATKGGSIPHPIRNWNESGLPQRVLDVIEKVGYKEPSPIQRQAIPIGMQNRDIIGVAETDQAFNMRNGAEIVIATPGRLTDCLDRRIIVLNQCAYIVMDEADRMIDMGFENDVNTILDALPVSNVKPDENDEDTTPANGSGTITTTTGDQKYRQTTMFSATMPTAVERLAKKYLRNPAVVTIGNAGQAGSTVEQRVEMIDDDGRKKNRLLEILGTHKFTPPIIIFVNQKKGVDILAKALIKLGHQAVTLHGGKSQEQRELALDKLKTGSAGVLVATDVAGRGIDVKNVSLVVNYDMAKSIEDYTHRIGRTGRAGQSGVAITFLSSYDTDVMYDLKQMLTKSPLSKVPPELARHEAAQTKPGTIKNQKRHDDEF</sequence>
<feature type="compositionally biased region" description="Basic and acidic residues" evidence="13">
    <location>
        <begin position="93"/>
        <end position="124"/>
    </location>
</feature>
<evidence type="ECO:0000256" key="3">
    <source>
        <dbReference type="ARBA" id="ARBA00022741"/>
    </source>
</evidence>
<dbReference type="Gene3D" id="3.40.50.300">
    <property type="entry name" value="P-loop containing nucleotide triphosphate hydrolases"/>
    <property type="match status" value="3"/>
</dbReference>
<dbReference type="GO" id="GO:0005524">
    <property type="term" value="F:ATP binding"/>
    <property type="evidence" value="ECO:0007669"/>
    <property type="project" value="UniProtKB-KW"/>
</dbReference>
<dbReference type="CDD" id="cd18787">
    <property type="entry name" value="SF2_C_DEAD"/>
    <property type="match status" value="1"/>
</dbReference>
<proteinExistence type="inferred from homology"/>
<evidence type="ECO:0000259" key="15">
    <source>
        <dbReference type="PROSITE" id="PS51194"/>
    </source>
</evidence>
<dbReference type="GO" id="GO:0003724">
    <property type="term" value="F:RNA helicase activity"/>
    <property type="evidence" value="ECO:0007669"/>
    <property type="project" value="UniProtKB-EC"/>
</dbReference>
<evidence type="ECO:0000256" key="12">
    <source>
        <dbReference type="RuleBase" id="RU000492"/>
    </source>
</evidence>
<feature type="compositionally biased region" description="Basic and acidic residues" evidence="13">
    <location>
        <begin position="131"/>
        <end position="143"/>
    </location>
</feature>
<evidence type="ECO:0000259" key="16">
    <source>
        <dbReference type="PROSITE" id="PS51195"/>
    </source>
</evidence>
<evidence type="ECO:0000256" key="6">
    <source>
        <dbReference type="ARBA" id="ARBA00022840"/>
    </source>
</evidence>
<keyword evidence="7" id="KW-0508">mRNA splicing</keyword>
<dbReference type="InterPro" id="IPR000629">
    <property type="entry name" value="RNA-helicase_DEAD-box_CS"/>
</dbReference>
<dbReference type="Pfam" id="PF00271">
    <property type="entry name" value="Helicase_C"/>
    <property type="match status" value="1"/>
</dbReference>
<evidence type="ECO:0000313" key="17">
    <source>
        <dbReference type="EMBL" id="SAM00014.1"/>
    </source>
</evidence>